<dbReference type="SUPFAM" id="SSF58100">
    <property type="entry name" value="Bacterial hemolysins"/>
    <property type="match status" value="1"/>
</dbReference>
<gene>
    <name evidence="2" type="ORF">SI65_04388</name>
</gene>
<dbReference type="EMBL" id="JXNT01000004">
    <property type="protein sequence ID" value="ODM19404.1"/>
    <property type="molecule type" value="Genomic_DNA"/>
</dbReference>
<evidence type="ECO:0000313" key="2">
    <source>
        <dbReference type="EMBL" id="ODM19404.1"/>
    </source>
</evidence>
<evidence type="ECO:0000256" key="1">
    <source>
        <dbReference type="SAM" id="Coils"/>
    </source>
</evidence>
<dbReference type="Proteomes" id="UP000094569">
    <property type="component" value="Unassembled WGS sequence"/>
</dbReference>
<dbReference type="OrthoDB" id="4494488at2759"/>
<keyword evidence="1" id="KW-0175">Coiled coil</keyword>
<dbReference type="Gene3D" id="1.20.1170.10">
    <property type="match status" value="1"/>
</dbReference>
<name>A0A1E3BEM1_ASPCR</name>
<evidence type="ECO:0000313" key="3">
    <source>
        <dbReference type="Proteomes" id="UP000094569"/>
    </source>
</evidence>
<reference evidence="2 3" key="1">
    <citation type="journal article" date="2016" name="BMC Genomics">
        <title>Comparative genomic and transcriptomic analyses of the Fuzhuan brick tea-fermentation fungus Aspergillus cristatus.</title>
        <authorList>
            <person name="Ge Y."/>
            <person name="Wang Y."/>
            <person name="Liu Y."/>
            <person name="Tan Y."/>
            <person name="Ren X."/>
            <person name="Zhang X."/>
            <person name="Hyde K.D."/>
            <person name="Liu Y."/>
            <person name="Liu Z."/>
        </authorList>
    </citation>
    <scope>NUCLEOTIDE SEQUENCE [LARGE SCALE GENOMIC DNA]</scope>
    <source>
        <strain evidence="2 3">GZAAS20.1005</strain>
    </source>
</reference>
<protein>
    <submittedName>
        <fullName evidence="2">Uncharacterized protein</fullName>
    </submittedName>
</protein>
<comment type="caution">
    <text evidence="2">The sequence shown here is derived from an EMBL/GenBank/DDBJ whole genome shotgun (WGS) entry which is preliminary data.</text>
</comment>
<accession>A0A1E3BEM1</accession>
<dbReference type="VEuPathDB" id="FungiDB:SI65_04388"/>
<proteinExistence type="predicted"/>
<dbReference type="AlphaFoldDB" id="A0A1E3BEM1"/>
<organism evidence="2 3">
    <name type="scientific">Aspergillus cristatus</name>
    <name type="common">Chinese Fuzhuan brick tea-fermentation fungus</name>
    <name type="synonym">Eurotium cristatum</name>
    <dbReference type="NCBI Taxonomy" id="573508"/>
    <lineage>
        <taxon>Eukaryota</taxon>
        <taxon>Fungi</taxon>
        <taxon>Dikarya</taxon>
        <taxon>Ascomycota</taxon>
        <taxon>Pezizomycotina</taxon>
        <taxon>Eurotiomycetes</taxon>
        <taxon>Eurotiomycetidae</taxon>
        <taxon>Eurotiales</taxon>
        <taxon>Aspergillaceae</taxon>
        <taxon>Aspergillus</taxon>
        <taxon>Aspergillus subgen. Aspergillus</taxon>
    </lineage>
</organism>
<sequence>MRTLLNEELGDIAKLKEEIEYKVEDINALNAEIDQESPIAGTIAGLVVFAQYEAAIKKLRKKIAELEEIIDSDEEKIQLHTLLQGNVTAMKALEGSWDVMKDQLQGLHDNVAQQEVEVPRLALEQIQLNNIVDAWNELHSHAITYIENAQITPTTQQMSLEDYQQQLDDV</sequence>
<keyword evidence="3" id="KW-1185">Reference proteome</keyword>
<feature type="coiled-coil region" evidence="1">
    <location>
        <begin position="12"/>
        <end position="76"/>
    </location>
</feature>